<dbReference type="Pfam" id="PF19054">
    <property type="entry name" value="DUF5753"/>
    <property type="match status" value="1"/>
</dbReference>
<dbReference type="RefSeq" id="WP_142003064.1">
    <property type="nucleotide sequence ID" value="NZ_VFML01000002.1"/>
</dbReference>
<evidence type="ECO:0000313" key="3">
    <source>
        <dbReference type="Proteomes" id="UP000320876"/>
    </source>
</evidence>
<reference evidence="2 3" key="1">
    <citation type="submission" date="2019-06" db="EMBL/GenBank/DDBJ databases">
        <title>Sequencing the genomes of 1000 actinobacteria strains.</title>
        <authorList>
            <person name="Klenk H.-P."/>
        </authorList>
    </citation>
    <scope>NUCLEOTIDE SEQUENCE [LARGE SCALE GENOMIC DNA]</scope>
    <source>
        <strain evidence="2 3">DSM 45679</strain>
    </source>
</reference>
<keyword evidence="3" id="KW-1185">Reference proteome</keyword>
<dbReference type="InterPro" id="IPR001387">
    <property type="entry name" value="Cro/C1-type_HTH"/>
</dbReference>
<dbReference type="GO" id="GO:0003677">
    <property type="term" value="F:DNA binding"/>
    <property type="evidence" value="ECO:0007669"/>
    <property type="project" value="InterPro"/>
</dbReference>
<evidence type="ECO:0000259" key="1">
    <source>
        <dbReference type="PROSITE" id="PS50943"/>
    </source>
</evidence>
<dbReference type="InterPro" id="IPR043917">
    <property type="entry name" value="DUF5753"/>
</dbReference>
<dbReference type="InterPro" id="IPR010982">
    <property type="entry name" value="Lambda_DNA-bd_dom_sf"/>
</dbReference>
<accession>A0A542CSU0</accession>
<dbReference type="SUPFAM" id="SSF47413">
    <property type="entry name" value="lambda repressor-like DNA-binding domains"/>
    <property type="match status" value="1"/>
</dbReference>
<dbReference type="OrthoDB" id="4966777at2"/>
<dbReference type="AlphaFoldDB" id="A0A542CSU0"/>
<comment type="caution">
    <text evidence="2">The sequence shown here is derived from an EMBL/GenBank/DDBJ whole genome shotgun (WGS) entry which is preliminary data.</text>
</comment>
<feature type="domain" description="HTH cro/C1-type" evidence="1">
    <location>
        <begin position="24"/>
        <end position="60"/>
    </location>
</feature>
<dbReference type="Pfam" id="PF13560">
    <property type="entry name" value="HTH_31"/>
    <property type="match status" value="1"/>
</dbReference>
<proteinExistence type="predicted"/>
<dbReference type="CDD" id="cd00093">
    <property type="entry name" value="HTH_XRE"/>
    <property type="match status" value="1"/>
</dbReference>
<protein>
    <submittedName>
        <fullName evidence="2">Helix-turn-helix protein</fullName>
    </submittedName>
</protein>
<dbReference type="Proteomes" id="UP000320876">
    <property type="component" value="Unassembled WGS sequence"/>
</dbReference>
<organism evidence="2 3">
    <name type="scientific">Amycolatopsis cihanbeyliensis</name>
    <dbReference type="NCBI Taxonomy" id="1128664"/>
    <lineage>
        <taxon>Bacteria</taxon>
        <taxon>Bacillati</taxon>
        <taxon>Actinomycetota</taxon>
        <taxon>Actinomycetes</taxon>
        <taxon>Pseudonocardiales</taxon>
        <taxon>Pseudonocardiaceae</taxon>
        <taxon>Amycolatopsis</taxon>
    </lineage>
</organism>
<gene>
    <name evidence="2" type="ORF">FB471_6038</name>
</gene>
<sequence length="294" mass="33216">MNSPRNTNQVSSVHEERLALGRRLRELRQQAGLTGRQLAEALSWPASKVSKLENARQSPSEDDVRGWTEATGHEAATESVLALLRTLETRHGEWDRLLRGGLHSLQDKIAESERHTRLIRAFEPLVVPGLLQTAEYARARLAEAARRHNLPEDPDDAVRARMRRQEILYRPGRRFHFVMDEAALRVRKCPPEVMLGQLDRLIALAALPTVRLGIVGFDTAYTVGPRHGFWLFDNDRVSVETYSAELNLTQEQEIKVYTEAFEAHAADASYGRAARAIIQKVIDDLAPEEPPEQP</sequence>
<dbReference type="Gene3D" id="1.10.260.40">
    <property type="entry name" value="lambda repressor-like DNA-binding domains"/>
    <property type="match status" value="1"/>
</dbReference>
<evidence type="ECO:0000313" key="2">
    <source>
        <dbReference type="EMBL" id="TQI93892.1"/>
    </source>
</evidence>
<dbReference type="PROSITE" id="PS50943">
    <property type="entry name" value="HTH_CROC1"/>
    <property type="match status" value="1"/>
</dbReference>
<dbReference type="EMBL" id="VFML01000002">
    <property type="protein sequence ID" value="TQI93892.1"/>
    <property type="molecule type" value="Genomic_DNA"/>
</dbReference>
<dbReference type="SMART" id="SM00530">
    <property type="entry name" value="HTH_XRE"/>
    <property type="match status" value="1"/>
</dbReference>
<name>A0A542CSU0_AMYCI</name>